<dbReference type="EnsemblPlants" id="AET4Gv20132200.12">
    <property type="protein sequence ID" value="AET4Gv20132200.12"/>
    <property type="gene ID" value="AET4Gv20132200"/>
</dbReference>
<evidence type="ECO:0000256" key="1">
    <source>
        <dbReference type="SAM" id="MobiDB-lite"/>
    </source>
</evidence>
<protein>
    <submittedName>
        <fullName evidence="2">Uncharacterized protein</fullName>
    </submittedName>
</protein>
<proteinExistence type="predicted"/>
<keyword evidence="3" id="KW-1185">Reference proteome</keyword>
<reference evidence="3" key="1">
    <citation type="journal article" date="2014" name="Science">
        <title>Ancient hybridizations among the ancestral genomes of bread wheat.</title>
        <authorList>
            <consortium name="International Wheat Genome Sequencing Consortium,"/>
            <person name="Marcussen T."/>
            <person name="Sandve S.R."/>
            <person name="Heier L."/>
            <person name="Spannagl M."/>
            <person name="Pfeifer M."/>
            <person name="Jakobsen K.S."/>
            <person name="Wulff B.B."/>
            <person name="Steuernagel B."/>
            <person name="Mayer K.F."/>
            <person name="Olsen O.A."/>
        </authorList>
    </citation>
    <scope>NUCLEOTIDE SEQUENCE [LARGE SCALE GENOMIC DNA]</scope>
    <source>
        <strain evidence="3">cv. AL8/78</strain>
    </source>
</reference>
<reference evidence="3" key="2">
    <citation type="journal article" date="2017" name="Nat. Plants">
        <title>The Aegilops tauschii genome reveals multiple impacts of transposons.</title>
        <authorList>
            <person name="Zhao G."/>
            <person name="Zou C."/>
            <person name="Li K."/>
            <person name="Wang K."/>
            <person name="Li T."/>
            <person name="Gao L."/>
            <person name="Zhang X."/>
            <person name="Wang H."/>
            <person name="Yang Z."/>
            <person name="Liu X."/>
            <person name="Jiang W."/>
            <person name="Mao L."/>
            <person name="Kong X."/>
            <person name="Jiao Y."/>
            <person name="Jia J."/>
        </authorList>
    </citation>
    <scope>NUCLEOTIDE SEQUENCE [LARGE SCALE GENOMIC DNA]</scope>
    <source>
        <strain evidence="3">cv. AL8/78</strain>
    </source>
</reference>
<reference evidence="2" key="3">
    <citation type="journal article" date="2017" name="Nature">
        <title>Genome sequence of the progenitor of the wheat D genome Aegilops tauschii.</title>
        <authorList>
            <person name="Luo M.C."/>
            <person name="Gu Y.Q."/>
            <person name="Puiu D."/>
            <person name="Wang H."/>
            <person name="Twardziok S.O."/>
            <person name="Deal K.R."/>
            <person name="Huo N."/>
            <person name="Zhu T."/>
            <person name="Wang L."/>
            <person name="Wang Y."/>
            <person name="McGuire P.E."/>
            <person name="Liu S."/>
            <person name="Long H."/>
            <person name="Ramasamy R.K."/>
            <person name="Rodriguez J.C."/>
            <person name="Van S.L."/>
            <person name="Yuan L."/>
            <person name="Wang Z."/>
            <person name="Xia Z."/>
            <person name="Xiao L."/>
            <person name="Anderson O.D."/>
            <person name="Ouyang S."/>
            <person name="Liang Y."/>
            <person name="Zimin A.V."/>
            <person name="Pertea G."/>
            <person name="Qi P."/>
            <person name="Bennetzen J.L."/>
            <person name="Dai X."/>
            <person name="Dawson M.W."/>
            <person name="Muller H.G."/>
            <person name="Kugler K."/>
            <person name="Rivarola-Duarte L."/>
            <person name="Spannagl M."/>
            <person name="Mayer K.F.X."/>
            <person name="Lu F.H."/>
            <person name="Bevan M.W."/>
            <person name="Leroy P."/>
            <person name="Li P."/>
            <person name="You F.M."/>
            <person name="Sun Q."/>
            <person name="Liu Z."/>
            <person name="Lyons E."/>
            <person name="Wicker T."/>
            <person name="Salzberg S.L."/>
            <person name="Devos K.M."/>
            <person name="Dvorak J."/>
        </authorList>
    </citation>
    <scope>NUCLEOTIDE SEQUENCE [LARGE SCALE GENOMIC DNA]</scope>
    <source>
        <strain evidence="2">cv. AL8/78</strain>
    </source>
</reference>
<evidence type="ECO:0000313" key="3">
    <source>
        <dbReference type="Proteomes" id="UP000015105"/>
    </source>
</evidence>
<dbReference type="Proteomes" id="UP000015105">
    <property type="component" value="Chromosome 4D"/>
</dbReference>
<evidence type="ECO:0000313" key="2">
    <source>
        <dbReference type="EnsemblPlants" id="AET4Gv20132200.12"/>
    </source>
</evidence>
<reference evidence="2" key="4">
    <citation type="submission" date="2019-03" db="UniProtKB">
        <authorList>
            <consortium name="EnsemblPlants"/>
        </authorList>
    </citation>
    <scope>IDENTIFICATION</scope>
</reference>
<dbReference type="Gramene" id="AET4Gv20132200.12">
    <property type="protein sequence ID" value="AET4Gv20132200.12"/>
    <property type="gene ID" value="AET4Gv20132200"/>
</dbReference>
<feature type="compositionally biased region" description="Polar residues" evidence="1">
    <location>
        <begin position="62"/>
        <end position="74"/>
    </location>
</feature>
<accession>A0A453HB35</accession>
<name>A0A453HB35_AEGTS</name>
<reference evidence="2" key="5">
    <citation type="journal article" date="2021" name="G3 (Bethesda)">
        <title>Aegilops tauschii genome assembly Aet v5.0 features greater sequence contiguity and improved annotation.</title>
        <authorList>
            <person name="Wang L."/>
            <person name="Zhu T."/>
            <person name="Rodriguez J.C."/>
            <person name="Deal K.R."/>
            <person name="Dubcovsky J."/>
            <person name="McGuire P.E."/>
            <person name="Lux T."/>
            <person name="Spannagl M."/>
            <person name="Mayer K.F.X."/>
            <person name="Baldrich P."/>
            <person name="Meyers B.C."/>
            <person name="Huo N."/>
            <person name="Gu Y.Q."/>
            <person name="Zhou H."/>
            <person name="Devos K.M."/>
            <person name="Bennetzen J.L."/>
            <person name="Unver T."/>
            <person name="Budak H."/>
            <person name="Gulick P.J."/>
            <person name="Galiba G."/>
            <person name="Kalapos B."/>
            <person name="Nelson D.R."/>
            <person name="Li P."/>
            <person name="You F.M."/>
            <person name="Luo M.C."/>
            <person name="Dvorak J."/>
        </authorList>
    </citation>
    <scope>NUCLEOTIDE SEQUENCE [LARGE SCALE GENOMIC DNA]</scope>
    <source>
        <strain evidence="2">cv. AL8/78</strain>
    </source>
</reference>
<feature type="region of interest" description="Disordered" evidence="1">
    <location>
        <begin position="1"/>
        <end position="109"/>
    </location>
</feature>
<dbReference type="AlphaFoldDB" id="A0A453HB35"/>
<organism evidence="2 3">
    <name type="scientific">Aegilops tauschii subsp. strangulata</name>
    <name type="common">Goatgrass</name>
    <dbReference type="NCBI Taxonomy" id="200361"/>
    <lineage>
        <taxon>Eukaryota</taxon>
        <taxon>Viridiplantae</taxon>
        <taxon>Streptophyta</taxon>
        <taxon>Embryophyta</taxon>
        <taxon>Tracheophyta</taxon>
        <taxon>Spermatophyta</taxon>
        <taxon>Magnoliopsida</taxon>
        <taxon>Liliopsida</taxon>
        <taxon>Poales</taxon>
        <taxon>Poaceae</taxon>
        <taxon>BOP clade</taxon>
        <taxon>Pooideae</taxon>
        <taxon>Triticodae</taxon>
        <taxon>Triticeae</taxon>
        <taxon>Triticinae</taxon>
        <taxon>Aegilops</taxon>
    </lineage>
</organism>
<sequence length="109" mass="12077">MSCWSSAAHRCTTTSSGHIPAVQTRPGLHTPSDPSFRAQHRQFRQAEGKPRHARGFFHRSLCISSSKPPTRFSQPPTPRLRTRRENSSAAAVRSDLASRSFHPGAGCQR</sequence>